<dbReference type="Proteomes" id="UP001329825">
    <property type="component" value="Chromosome 9"/>
</dbReference>
<evidence type="ECO:0000313" key="3">
    <source>
        <dbReference type="Proteomes" id="UP001329825"/>
    </source>
</evidence>
<dbReference type="EMBL" id="CP141889">
    <property type="protein sequence ID" value="WRT69388.1"/>
    <property type="molecule type" value="Genomic_DNA"/>
</dbReference>
<evidence type="ECO:0000313" key="2">
    <source>
        <dbReference type="EMBL" id="WRT69388.1"/>
    </source>
</evidence>
<organism evidence="2 3">
    <name type="scientific">Kwoniella shivajii</name>
    <dbReference type="NCBI Taxonomy" id="564305"/>
    <lineage>
        <taxon>Eukaryota</taxon>
        <taxon>Fungi</taxon>
        <taxon>Dikarya</taxon>
        <taxon>Basidiomycota</taxon>
        <taxon>Agaricomycotina</taxon>
        <taxon>Tremellomycetes</taxon>
        <taxon>Tremellales</taxon>
        <taxon>Cryptococcaceae</taxon>
        <taxon>Kwoniella</taxon>
    </lineage>
</organism>
<evidence type="ECO:0000256" key="1">
    <source>
        <dbReference type="SAM" id="MobiDB-lite"/>
    </source>
</evidence>
<feature type="compositionally biased region" description="Low complexity" evidence="1">
    <location>
        <begin position="26"/>
        <end position="47"/>
    </location>
</feature>
<name>A0ABZ1D6F8_9TREE</name>
<dbReference type="RefSeq" id="XP_062794127.1">
    <property type="nucleotide sequence ID" value="XM_062938076.1"/>
</dbReference>
<proteinExistence type="predicted"/>
<sequence length="349" mass="39132">MNRPSLSHEQSSLVGITRINEKNNIQDQSQDLGQDQLQDQNQPQLQDPNIAGEPSSTQKQLDRLHDNHDQNEDQVSQQDSRFSPVLNDTQNDIYPSPDIISIGASPQYPTTPAIPSLDLPVPLISLPTHIPSEARSIPILRPREYNGIDRSIPNSIKDLKGLMNSLEYTASRYSTSWNLGQNSTSIGSTTVRPGPESNIVGSLGQATIKPRQIQVQDQDQSVDSTIRPRMQMQMPGSLSFDSRMKSFQAEFLAQKSSSSDDERRSSGSPAQGMSRRDKEMIDEVEVEWCFFCGKEKIRDGMELQQVNMTEIPRIYRAAEIKSNHLQEEERETSWQWVCNDCGDSGGDKG</sequence>
<keyword evidence="3" id="KW-1185">Reference proteome</keyword>
<feature type="compositionally biased region" description="Basic and acidic residues" evidence="1">
    <location>
        <begin position="60"/>
        <end position="71"/>
    </location>
</feature>
<dbReference type="GeneID" id="87958502"/>
<feature type="compositionally biased region" description="Polar residues" evidence="1">
    <location>
        <begin position="1"/>
        <end position="14"/>
    </location>
</feature>
<feature type="region of interest" description="Disordered" evidence="1">
    <location>
        <begin position="252"/>
        <end position="278"/>
    </location>
</feature>
<accession>A0ABZ1D6F8</accession>
<reference evidence="2 3" key="1">
    <citation type="submission" date="2024-01" db="EMBL/GenBank/DDBJ databases">
        <title>Comparative genomics of Cryptococcus and Kwoniella reveals pathogenesis evolution and contrasting modes of karyotype evolution via chromosome fusion or intercentromeric recombination.</title>
        <authorList>
            <person name="Coelho M.A."/>
            <person name="David-Palma M."/>
            <person name="Shea T."/>
            <person name="Bowers K."/>
            <person name="McGinley-Smith S."/>
            <person name="Mohammad A.W."/>
            <person name="Gnirke A."/>
            <person name="Yurkov A.M."/>
            <person name="Nowrousian M."/>
            <person name="Sun S."/>
            <person name="Cuomo C.A."/>
            <person name="Heitman J."/>
        </authorList>
    </citation>
    <scope>NUCLEOTIDE SEQUENCE [LARGE SCALE GENOMIC DNA]</scope>
    <source>
        <strain evidence="2">CBS 11374</strain>
    </source>
</reference>
<gene>
    <name evidence="2" type="ORF">IL334_006372</name>
</gene>
<protein>
    <submittedName>
        <fullName evidence="2">Uncharacterized protein</fullName>
    </submittedName>
</protein>
<feature type="compositionally biased region" description="Polar residues" evidence="1">
    <location>
        <begin position="73"/>
        <end position="93"/>
    </location>
</feature>
<feature type="region of interest" description="Disordered" evidence="1">
    <location>
        <begin position="1"/>
        <end position="107"/>
    </location>
</feature>